<dbReference type="InterPro" id="IPR036188">
    <property type="entry name" value="FAD/NAD-bd_sf"/>
</dbReference>
<keyword evidence="3" id="KW-0560">Oxidoreductase</keyword>
<dbReference type="Proteomes" id="UP001166286">
    <property type="component" value="Unassembled WGS sequence"/>
</dbReference>
<evidence type="ECO:0000256" key="1">
    <source>
        <dbReference type="ARBA" id="ARBA00022630"/>
    </source>
</evidence>
<protein>
    <recommendedName>
        <fullName evidence="4">FAD-binding domain-containing protein</fullName>
    </recommendedName>
</protein>
<dbReference type="Pfam" id="PF01494">
    <property type="entry name" value="FAD_binding_3"/>
    <property type="match status" value="1"/>
</dbReference>
<dbReference type="EMBL" id="JAFEKC020000002">
    <property type="protein sequence ID" value="KAK0516620.1"/>
    <property type="molecule type" value="Genomic_DNA"/>
</dbReference>
<dbReference type="FunFam" id="3.50.50.60:FF:000153">
    <property type="entry name" value="Salicylate hydroxylase, putative"/>
    <property type="match status" value="1"/>
</dbReference>
<dbReference type="PANTHER" id="PTHR46720">
    <property type="entry name" value="HYDROXYLASE, PUTATIVE (AFU_ORTHOLOGUE AFUA_3G01460)-RELATED"/>
    <property type="match status" value="1"/>
</dbReference>
<comment type="caution">
    <text evidence="5">The sequence shown here is derived from an EMBL/GenBank/DDBJ whole genome shotgun (WGS) entry which is preliminary data.</text>
</comment>
<name>A0AA39RA41_9LECA</name>
<evidence type="ECO:0000256" key="3">
    <source>
        <dbReference type="ARBA" id="ARBA00023002"/>
    </source>
</evidence>
<dbReference type="GO" id="GO:0071949">
    <property type="term" value="F:FAD binding"/>
    <property type="evidence" value="ECO:0007669"/>
    <property type="project" value="InterPro"/>
</dbReference>
<evidence type="ECO:0000256" key="2">
    <source>
        <dbReference type="ARBA" id="ARBA00022827"/>
    </source>
</evidence>
<dbReference type="GO" id="GO:0016491">
    <property type="term" value="F:oxidoreductase activity"/>
    <property type="evidence" value="ECO:0007669"/>
    <property type="project" value="UniProtKB-KW"/>
</dbReference>
<evidence type="ECO:0000313" key="5">
    <source>
        <dbReference type="EMBL" id="KAK0516620.1"/>
    </source>
</evidence>
<dbReference type="GO" id="GO:0044550">
    <property type="term" value="P:secondary metabolite biosynthetic process"/>
    <property type="evidence" value="ECO:0007669"/>
    <property type="project" value="UniProtKB-ARBA"/>
</dbReference>
<keyword evidence="6" id="KW-1185">Reference proteome</keyword>
<dbReference type="PANTHER" id="PTHR46720:SF3">
    <property type="entry name" value="FAD-BINDING DOMAIN-CONTAINING PROTEIN-RELATED"/>
    <property type="match status" value="1"/>
</dbReference>
<accession>A0AA39RA41</accession>
<dbReference type="AlphaFoldDB" id="A0AA39RA41"/>
<sequence length="456" mass="50964">MLGEETPLEVAIIGGGIVGLMLANGLIRQQVKVKVYEQAQSFREIGAGMAFTANATRCMELIDPAILAAFRSSGSVATSNGDAQDPNDYLRWIDGYNRHYTDDPYYQRMLYKIDAGYKGFEGCRRDQFLEALVKIIPPGVVECKKRLDKLGQKGMEEKILMEFCDGTSAEADAVIGCDGIKSRVREILFGQGNPASYPHYTHKVAYRGLIPMEKAIQALGEYKARNQHNHIGPNAHLIHYPVANQTMINATAFISDSEDWTDDKQMVVPASRHVVEDAFAGWSPCVRALASLLPEKLDKWAVFDVWDYPAPFYNRGKICLAGDAAHASSPHHGAGACMGVEDALCLSNLMIQVSESIRKDAAIKGRALSVAFETFDAVRRGRTQWLVNSSRRVCDLYQQPEWADETRWVKAETCFEEIKDRSLKIWHFGYYGMLEETIQGYRQRLKLLQVAPNGHG</sequence>
<dbReference type="Gene3D" id="3.50.50.60">
    <property type="entry name" value="FAD/NAD(P)-binding domain"/>
    <property type="match status" value="1"/>
</dbReference>
<organism evidence="5 6">
    <name type="scientific">Cladonia borealis</name>
    <dbReference type="NCBI Taxonomy" id="184061"/>
    <lineage>
        <taxon>Eukaryota</taxon>
        <taxon>Fungi</taxon>
        <taxon>Dikarya</taxon>
        <taxon>Ascomycota</taxon>
        <taxon>Pezizomycotina</taxon>
        <taxon>Lecanoromycetes</taxon>
        <taxon>OSLEUM clade</taxon>
        <taxon>Lecanoromycetidae</taxon>
        <taxon>Lecanorales</taxon>
        <taxon>Lecanorineae</taxon>
        <taxon>Cladoniaceae</taxon>
        <taxon>Cladonia</taxon>
    </lineage>
</organism>
<evidence type="ECO:0000259" key="4">
    <source>
        <dbReference type="Pfam" id="PF01494"/>
    </source>
</evidence>
<dbReference type="PRINTS" id="PR00420">
    <property type="entry name" value="RNGMNOXGNASE"/>
</dbReference>
<keyword evidence="2" id="KW-0274">FAD</keyword>
<dbReference type="SUPFAM" id="SSF54373">
    <property type="entry name" value="FAD-linked reductases, C-terminal domain"/>
    <property type="match status" value="1"/>
</dbReference>
<evidence type="ECO:0000313" key="6">
    <source>
        <dbReference type="Proteomes" id="UP001166286"/>
    </source>
</evidence>
<proteinExistence type="predicted"/>
<reference evidence="5" key="1">
    <citation type="submission" date="2023-03" db="EMBL/GenBank/DDBJ databases">
        <title>Complete genome of Cladonia borealis.</title>
        <authorList>
            <person name="Park H."/>
        </authorList>
    </citation>
    <scope>NUCLEOTIDE SEQUENCE</scope>
    <source>
        <strain evidence="5">ANT050790</strain>
    </source>
</reference>
<gene>
    <name evidence="5" type="ORF">JMJ35_001223</name>
</gene>
<dbReference type="InterPro" id="IPR002938">
    <property type="entry name" value="FAD-bd"/>
</dbReference>
<keyword evidence="1" id="KW-0285">Flavoprotein</keyword>
<dbReference type="SUPFAM" id="SSF51905">
    <property type="entry name" value="FAD/NAD(P)-binding domain"/>
    <property type="match status" value="1"/>
</dbReference>
<dbReference type="InterPro" id="IPR051104">
    <property type="entry name" value="FAD_monoxygenase"/>
</dbReference>
<feature type="domain" description="FAD-binding" evidence="4">
    <location>
        <begin position="9"/>
        <end position="354"/>
    </location>
</feature>